<evidence type="ECO:0000256" key="1">
    <source>
        <dbReference type="SAM" id="Coils"/>
    </source>
</evidence>
<reference evidence="3" key="1">
    <citation type="journal article" date="2023" name="Science">
        <title>Genome structures resolve the early diversification of teleost fishes.</title>
        <authorList>
            <person name="Parey E."/>
            <person name="Louis A."/>
            <person name="Montfort J."/>
            <person name="Bouchez O."/>
            <person name="Roques C."/>
            <person name="Iampietro C."/>
            <person name="Lluch J."/>
            <person name="Castinel A."/>
            <person name="Donnadieu C."/>
            <person name="Desvignes T."/>
            <person name="Floi Bucao C."/>
            <person name="Jouanno E."/>
            <person name="Wen M."/>
            <person name="Mejri S."/>
            <person name="Dirks R."/>
            <person name="Jansen H."/>
            <person name="Henkel C."/>
            <person name="Chen W.J."/>
            <person name="Zahm M."/>
            <person name="Cabau C."/>
            <person name="Klopp C."/>
            <person name="Thompson A.W."/>
            <person name="Robinson-Rechavi M."/>
            <person name="Braasch I."/>
            <person name="Lecointre G."/>
            <person name="Bobe J."/>
            <person name="Postlethwait J.H."/>
            <person name="Berthelot C."/>
            <person name="Roest Crollius H."/>
            <person name="Guiguen Y."/>
        </authorList>
    </citation>
    <scope>NUCLEOTIDE SEQUENCE</scope>
    <source>
        <strain evidence="3">NC1722</strain>
    </source>
</reference>
<comment type="caution">
    <text evidence="3">The sequence shown here is derived from an EMBL/GenBank/DDBJ whole genome shotgun (WGS) entry which is preliminary data.</text>
</comment>
<dbReference type="Proteomes" id="UP001221898">
    <property type="component" value="Unassembled WGS sequence"/>
</dbReference>
<sequence>MALSDRAGVEGEQCGFLRLSGARRSPSQDILWKSRFGLRGPASGTIPPPDDCMTSLDVGRPGGPSPPLSLLRDMRLLPDQAGGGTLRGLLDSERRRRALELTLAKTHRALQNQDLRLLLNKAPQPCQGDWTPQDRMLALKMKAIKGPESSGCNACQCRDLHKRIGRLRSELDLLSLKVDQAVHPARGCWHWGVRLPGRDRPLPVGHPGPDVPTAQLIALAMDNSQLQRERGDLECLVQDAWARLGVLEQDREALGSQVSGLHSELFQTRSQEQELQRKGLTTQAELTGSRQLNDSMLQEMAVLRQRLASSEARVALMESERSVAAARLVALETEREQLLSQKAMLVQRRWRSGAHSGSEPGVAHRPSRGPSWAVETDAGGGGTEKEEVEEVVVAEEGEEKEGQAEMKDQEVHLRHGSCEDLPESTSPVPAQPLHSTQEEAGDQTGAMLLCNSLRTGLEDTEALRVKLQASPRVHERRPIEYADWEKMGRIPQDQKDFLSQMEHVLTGEVARPAEHHSGTPRTHHDILEGRSSWLSQGGEETASRVLDPWQDDPLSANQITALVIELQQLRRVSGAPREVPGSPGDSQARARDWLERSRLLKECVKQMEGNEGRLEALGRRRSGEVRRGATTVREDGLSPEG</sequence>
<feature type="region of interest" description="Disordered" evidence="2">
    <location>
        <begin position="614"/>
        <end position="641"/>
    </location>
</feature>
<dbReference type="AlphaFoldDB" id="A0AAD7S888"/>
<gene>
    <name evidence="3" type="ORF">AAFF_G00435200</name>
</gene>
<feature type="region of interest" description="Disordered" evidence="2">
    <location>
        <begin position="38"/>
        <end position="67"/>
    </location>
</feature>
<keyword evidence="4" id="KW-1185">Reference proteome</keyword>
<evidence type="ECO:0000313" key="3">
    <source>
        <dbReference type="EMBL" id="KAJ8397831.1"/>
    </source>
</evidence>
<proteinExistence type="predicted"/>
<feature type="region of interest" description="Disordered" evidence="2">
    <location>
        <begin position="351"/>
        <end position="386"/>
    </location>
</feature>
<accession>A0AAD7S888</accession>
<keyword evidence="1" id="KW-0175">Coiled coil</keyword>
<protein>
    <submittedName>
        <fullName evidence="3">Uncharacterized protein</fullName>
    </submittedName>
</protein>
<dbReference type="EMBL" id="JAINUG010000095">
    <property type="protein sequence ID" value="KAJ8397831.1"/>
    <property type="molecule type" value="Genomic_DNA"/>
</dbReference>
<feature type="region of interest" description="Disordered" evidence="2">
    <location>
        <begin position="417"/>
        <end position="440"/>
    </location>
</feature>
<organism evidence="3 4">
    <name type="scientific">Aldrovandia affinis</name>
    <dbReference type="NCBI Taxonomy" id="143900"/>
    <lineage>
        <taxon>Eukaryota</taxon>
        <taxon>Metazoa</taxon>
        <taxon>Chordata</taxon>
        <taxon>Craniata</taxon>
        <taxon>Vertebrata</taxon>
        <taxon>Euteleostomi</taxon>
        <taxon>Actinopterygii</taxon>
        <taxon>Neopterygii</taxon>
        <taxon>Teleostei</taxon>
        <taxon>Notacanthiformes</taxon>
        <taxon>Halosauridae</taxon>
        <taxon>Aldrovandia</taxon>
    </lineage>
</organism>
<evidence type="ECO:0000313" key="4">
    <source>
        <dbReference type="Proteomes" id="UP001221898"/>
    </source>
</evidence>
<evidence type="ECO:0000256" key="2">
    <source>
        <dbReference type="SAM" id="MobiDB-lite"/>
    </source>
</evidence>
<feature type="coiled-coil region" evidence="1">
    <location>
        <begin position="293"/>
        <end position="348"/>
    </location>
</feature>
<name>A0AAD7S888_9TELE</name>